<name>A0A109K1K0_9BRAD</name>
<dbReference type="RefSeq" id="WP_066502614.1">
    <property type="nucleotide sequence ID" value="NZ_LNCU01000034.1"/>
</dbReference>
<keyword evidence="2" id="KW-1185">Reference proteome</keyword>
<protein>
    <recommendedName>
        <fullName evidence="3">JmjC domain-containing protein</fullName>
    </recommendedName>
</protein>
<dbReference type="OrthoDB" id="7977346at2"/>
<proteinExistence type="predicted"/>
<dbReference type="EMBL" id="LNCU01000034">
    <property type="protein sequence ID" value="KWV58998.1"/>
    <property type="molecule type" value="Genomic_DNA"/>
</dbReference>
<organism evidence="1 2">
    <name type="scientific">Bradyrhizobium macuxiense</name>
    <dbReference type="NCBI Taxonomy" id="1755647"/>
    <lineage>
        <taxon>Bacteria</taxon>
        <taxon>Pseudomonadati</taxon>
        <taxon>Pseudomonadota</taxon>
        <taxon>Alphaproteobacteria</taxon>
        <taxon>Hyphomicrobiales</taxon>
        <taxon>Nitrobacteraceae</taxon>
        <taxon>Bradyrhizobium</taxon>
    </lineage>
</organism>
<evidence type="ECO:0000313" key="2">
    <source>
        <dbReference type="Proteomes" id="UP000057737"/>
    </source>
</evidence>
<dbReference type="Proteomes" id="UP000057737">
    <property type="component" value="Unassembled WGS sequence"/>
</dbReference>
<dbReference type="Gene3D" id="2.60.120.650">
    <property type="entry name" value="Cupin"/>
    <property type="match status" value="1"/>
</dbReference>
<comment type="caution">
    <text evidence="1">The sequence shown here is derived from an EMBL/GenBank/DDBJ whole genome shotgun (WGS) entry which is preliminary data.</text>
</comment>
<reference evidence="1 2" key="1">
    <citation type="submission" date="2015-11" db="EMBL/GenBank/DDBJ databases">
        <title>Draft Genome Sequence of the Strain BR 10303 (Bradyrhizobium sp.) isolated from nodules of Centrolobium paraense.</title>
        <authorList>
            <person name="Zelli J.E."/>
            <person name="Simoes-Araujo J.L."/>
            <person name="Barauna A.C."/>
            <person name="Silva K."/>
        </authorList>
    </citation>
    <scope>NUCLEOTIDE SEQUENCE [LARGE SCALE GENOMIC DNA]</scope>
    <source>
        <strain evidence="1 2">BR 10303</strain>
    </source>
</reference>
<sequence>MTTGSIFTEWDDSHCKLWSHRPIRLEHSMHRLPAFEVDDLARLIETYPREHYSLVKTGANGARRVSREGEIGRLSGAQVIEAIARGGLWLNMRNVTAIDHRYREMVDRMFAEIAARIPKFEVPTYLADILISSPDVQARYRADLPGQGLIQIAGRKRVYVYPNTAPFLRPEHLENIALFDVEIDIPYEAWYDWHAQVIDLEPGQMLNWPLNAPHRVENLDSVNVAMTVSYANDDIRRSQVLHLANGMLRHRFGYKPRSRSTRGPIFFAKQAMQKLLRDGKSVKHERVVRSPIDFRLDESDLGSIVDLCKAAFEPA</sequence>
<evidence type="ECO:0000313" key="1">
    <source>
        <dbReference type="EMBL" id="KWV58998.1"/>
    </source>
</evidence>
<accession>A0A109K1K0</accession>
<dbReference type="SUPFAM" id="SSF51197">
    <property type="entry name" value="Clavaminate synthase-like"/>
    <property type="match status" value="1"/>
</dbReference>
<evidence type="ECO:0008006" key="3">
    <source>
        <dbReference type="Google" id="ProtNLM"/>
    </source>
</evidence>
<gene>
    <name evidence="1" type="ORF">AS156_32960</name>
</gene>
<dbReference type="AlphaFoldDB" id="A0A109K1K0"/>